<dbReference type="CTD" id="51585"/>
<keyword evidence="9" id="KW-0539">Nucleus</keyword>
<dbReference type="GO" id="GO:0035091">
    <property type="term" value="F:phosphatidylinositol binding"/>
    <property type="evidence" value="ECO:0007669"/>
    <property type="project" value="InterPro"/>
</dbReference>
<dbReference type="RefSeq" id="XP_030745667.1">
    <property type="nucleotide sequence ID" value="XM_030889807.1"/>
</dbReference>
<feature type="compositionally biased region" description="Low complexity" evidence="15">
    <location>
        <begin position="389"/>
        <end position="407"/>
    </location>
</feature>
<dbReference type="InterPro" id="IPR048830">
    <property type="entry name" value="PCF11_helical"/>
</dbReference>
<dbReference type="FunFam" id="1.25.40.90:FF:000015">
    <property type="entry name" value="Pre-mRNA cleavage complex 2 protein Pcf11"/>
    <property type="match status" value="1"/>
</dbReference>
<feature type="region of interest" description="Disordered" evidence="15">
    <location>
        <begin position="813"/>
        <end position="839"/>
    </location>
</feature>
<dbReference type="SUPFAM" id="SSF48464">
    <property type="entry name" value="ENTH/VHS domain"/>
    <property type="match status" value="1"/>
</dbReference>
<feature type="compositionally biased region" description="Polar residues" evidence="15">
    <location>
        <begin position="490"/>
        <end position="506"/>
    </location>
</feature>
<dbReference type="GO" id="GO:0003729">
    <property type="term" value="F:mRNA binding"/>
    <property type="evidence" value="ECO:0007669"/>
    <property type="project" value="InterPro"/>
</dbReference>
<dbReference type="PANTHER" id="PTHR15921">
    <property type="entry name" value="PRE-MRNA CLEAVAGE COMPLEX II"/>
    <property type="match status" value="1"/>
</dbReference>
<dbReference type="Pfam" id="PF04818">
    <property type="entry name" value="CID"/>
    <property type="match status" value="1"/>
</dbReference>
<dbReference type="Pfam" id="PF20845">
    <property type="entry name" value="Pcf11_helical"/>
    <property type="match status" value="1"/>
</dbReference>
<gene>
    <name evidence="19" type="primary">LOC115874602</name>
</gene>
<dbReference type="GO" id="GO:0006369">
    <property type="term" value="P:termination of RNA polymerase II transcription"/>
    <property type="evidence" value="ECO:0007669"/>
    <property type="project" value="InterPro"/>
</dbReference>
<dbReference type="InterPro" id="IPR006569">
    <property type="entry name" value="CID_dom"/>
</dbReference>
<dbReference type="OrthoDB" id="343582at2759"/>
<dbReference type="GO" id="GO:0000993">
    <property type="term" value="F:RNA polymerase II complex binding"/>
    <property type="evidence" value="ECO:0007669"/>
    <property type="project" value="InterPro"/>
</dbReference>
<name>A0A6J2X3G9_SITOR</name>
<feature type="compositionally biased region" description="Polar residues" evidence="15">
    <location>
        <begin position="314"/>
        <end position="338"/>
    </location>
</feature>
<feature type="region of interest" description="Disordered" evidence="15">
    <location>
        <begin position="291"/>
        <end position="558"/>
    </location>
</feature>
<evidence type="ECO:0000256" key="2">
    <source>
        <dbReference type="ARBA" id="ARBA00022481"/>
    </source>
</evidence>
<evidence type="ECO:0000259" key="16">
    <source>
        <dbReference type="PROSITE" id="PS50179"/>
    </source>
</evidence>
<feature type="coiled-coil region" evidence="14">
    <location>
        <begin position="187"/>
        <end position="219"/>
    </location>
</feature>
<feature type="region of interest" description="Disordered" evidence="15">
    <location>
        <begin position="1348"/>
        <end position="1369"/>
    </location>
</feature>
<comment type="function">
    <text evidence="10">Component of pre-mRNA cleavage complex II, which promotes transcription termination by RNA polymerase II.</text>
</comment>
<evidence type="ECO:0000256" key="9">
    <source>
        <dbReference type="ARBA" id="ARBA00023242"/>
    </source>
</evidence>
<feature type="compositionally biased region" description="Low complexity" evidence="15">
    <location>
        <begin position="1156"/>
        <end position="1168"/>
    </location>
</feature>
<evidence type="ECO:0000256" key="6">
    <source>
        <dbReference type="ARBA" id="ARBA00022843"/>
    </source>
</evidence>
<evidence type="ECO:0000313" key="19">
    <source>
        <dbReference type="RefSeq" id="XP_030745667.1"/>
    </source>
</evidence>
<feature type="compositionally biased region" description="Basic and acidic residues" evidence="15">
    <location>
        <begin position="682"/>
        <end position="693"/>
    </location>
</feature>
<evidence type="ECO:0000256" key="7">
    <source>
        <dbReference type="ARBA" id="ARBA00022990"/>
    </source>
</evidence>
<evidence type="ECO:0000256" key="1">
    <source>
        <dbReference type="ARBA" id="ARBA00004123"/>
    </source>
</evidence>
<evidence type="ECO:0000256" key="12">
    <source>
        <dbReference type="ARBA" id="ARBA00068814"/>
    </source>
</evidence>
<feature type="region of interest" description="Disordered" evidence="15">
    <location>
        <begin position="1525"/>
        <end position="1546"/>
    </location>
</feature>
<evidence type="ECO:0000259" key="17">
    <source>
        <dbReference type="PROSITE" id="PS51391"/>
    </source>
</evidence>
<evidence type="ECO:0000256" key="13">
    <source>
        <dbReference type="ARBA" id="ARBA00083113"/>
    </source>
</evidence>
<feature type="domain" description="CID" evidence="17">
    <location>
        <begin position="3"/>
        <end position="131"/>
    </location>
</feature>
<feature type="compositionally biased region" description="Low complexity" evidence="15">
    <location>
        <begin position="291"/>
        <end position="304"/>
    </location>
</feature>
<dbReference type="PROSITE" id="PS51391">
    <property type="entry name" value="CID"/>
    <property type="match status" value="1"/>
</dbReference>
<feature type="compositionally biased region" description="Polar residues" evidence="15">
    <location>
        <begin position="442"/>
        <end position="461"/>
    </location>
</feature>
<dbReference type="PANTHER" id="PTHR15921:SF3">
    <property type="entry name" value="PRE-MRNA CLEAVAGE COMPLEX 2 PROTEIN PCF11"/>
    <property type="match status" value="1"/>
</dbReference>
<dbReference type="InterPro" id="IPR008942">
    <property type="entry name" value="ENTH_VHS"/>
</dbReference>
<evidence type="ECO:0000256" key="14">
    <source>
        <dbReference type="SAM" id="Coils"/>
    </source>
</evidence>
<keyword evidence="4" id="KW-0597">Phosphoprotein</keyword>
<feature type="compositionally biased region" description="Polar residues" evidence="15">
    <location>
        <begin position="1102"/>
        <end position="1113"/>
    </location>
</feature>
<sequence length="1714" mass="191484">MTTAEEIKTEYTSSLADLTFNSKPLINMLTMLADENLPNARVIVEAIEEHLSKVSADVKLPILYLIDCIVKNVGQRYTSLFSQNIVTTFSSVFKVVDEKTRSEMFKLRQTWNDVFPQTKLYAIDVQINMIDPAWPVTAQPANSIHLNPKFLKGNTPAKPKSANDVTSDLMLKPGMPSPDRETLLMQEQLIQKKKELLELQRKTLELEVLQTQVKLQEQMKTGAPPVSTNILLKPEVAKQLIPDMVPKTKAPLGNSMMNQRLQNASQPRINPVNPSLATAKPIRDPRLLRQQRMLQQQQQQQQDLQKAEPEPSAAPTTTIPSSQKSSLFENNKNLTSKQGVRDIHKDPRLSNKTDKKSKTSPKSYQAPPTTNPEPVKNNENSQKADRSPVKSNSSASFSSSSSSSLDSPTKSKVRSGSNKNKKRDKSEDASSAVNKRGKLSKNDNGTFSSKNSDDGSTFKSVKTSRNRNYIRRNLPESPVLQQDQDLRTLPSVNDSQRVQQSETATDQPPEALKPMDVDLRQLPPAISKKRSSIEPADQPSKKSKSFDMLFGNEDTDLRQLPVTAENKTAERPPTPPPPIISAKETEQLNQKSQKPDLDAIRAKLANATNREKVLSKSFNKKKLLGESMEDLDLRKSLSPSMKSKIMISPEEEKVIKSGHMTKEQEKQFLNKIFMQIEKNKLREAQEKDNEESSHNMSLQPISDDELSFDGDDVEEPPKDKDNRNLLLENRGLTAFNDKDERFSVSQMPVIPPEEDNIVPQPVQFYPRALRPPFRGMMQWRGRGRGVMPQAGLQPRPPIRPWLHQQPNWRNAMGAPHWPQGPDYGAPVMADDEASRSPGQDGALQEFTVLQEEIKTLSIDGVPRDIRIYNDTAVIFLNWDDPREISFQTGVRHVSFNNQETYLLSFGEGYKECLINGYTFMVKLGVPSREIFINDVGFECFFGGNPINVTVGGINLSVKLEGPPPQVKIGEVKRTDLVVGKINLIINAKIIVPVFLDGKVQKFAIDGVPSTLKFVDSLKRVLINDVPFNVEFGGLPKPFTVNGKKHFIRFSVLPKGVKPGSVRIRDMEGENGVSPRREEPGHVTLVAGGEEPVGSSELVSRPMTGSLSPDNRSNSPNFFSNILQPSLNNFDVISNVLSTSLTPATPSSGSYQVEIPGIDGTQTQDGTQPQQPPTPQIPPININDLFEKLVASGFVKTRETQSNVPQSNNIGFNSNGTTNSVVPTIPEYTPTEKNSIIKPTRRTVVDVLKPVTFARPETLKIRQAALYAMLYSGMQCSSCGMRFPPEASMLYSQHLDWHFRQNRKGKKNARVASSRRWYYSLTDWKNYEEIEDLEEREKNYFDQQQQQQAEVAEENEEEVEIPTVPADPGSTDEMCQVCRDAFEQFFNEEKEEWHLKNAIKIDNQTYHPVCYEDYQQSILESTLEESKLEDGSLPAQNKLIPGLEIILDDDDDEDEVYEPRTPNEVVSLEESDESKTLDDEKSKEDVPKEDALVEDEDDDDVILNEVAPIKIVVDDDDDDDVATANKEAFSQPVRTKKEKHVDDDGFVDVGEGFVSLNKVGQIKIKSEPMDEDDIQTTPLDSSDITNTSNLTADKESSEPEPATPIQAEPVTSHPQMISSMDGNVELSSAPLVTPTTIASGARIKINISKSLPVITPKESSEPSVNSELESNVAKSDAVVEEPEIVHFKPSLKEVKLKKMPAVKKGNELTGLCSIM</sequence>
<evidence type="ECO:0000256" key="8">
    <source>
        <dbReference type="ARBA" id="ARBA00023054"/>
    </source>
</evidence>
<feature type="region of interest" description="Disordered" evidence="15">
    <location>
        <begin position="1449"/>
        <end position="1497"/>
    </location>
</feature>
<dbReference type="SMART" id="SM00582">
    <property type="entry name" value="RPR"/>
    <property type="match status" value="1"/>
</dbReference>
<evidence type="ECO:0000256" key="5">
    <source>
        <dbReference type="ARBA" id="ARBA00022664"/>
    </source>
</evidence>
<dbReference type="CDD" id="cd16982">
    <property type="entry name" value="CID_Pcf11"/>
    <property type="match status" value="1"/>
</dbReference>
<dbReference type="GO" id="GO:0043130">
    <property type="term" value="F:ubiquitin binding"/>
    <property type="evidence" value="ECO:0007669"/>
    <property type="project" value="InterPro"/>
</dbReference>
<dbReference type="InterPro" id="IPR054127">
    <property type="entry name" value="Pcf11_C"/>
</dbReference>
<evidence type="ECO:0000256" key="10">
    <source>
        <dbReference type="ARBA" id="ARBA00057101"/>
    </source>
</evidence>
<keyword evidence="2" id="KW-0488">Methylation</keyword>
<evidence type="ECO:0000256" key="11">
    <source>
        <dbReference type="ARBA" id="ARBA00063659"/>
    </source>
</evidence>
<dbReference type="GO" id="GO:0005849">
    <property type="term" value="C:mRNA cleavage factor complex"/>
    <property type="evidence" value="ECO:0007669"/>
    <property type="project" value="TreeGrafter"/>
</dbReference>
<evidence type="ECO:0000256" key="15">
    <source>
        <dbReference type="SAM" id="MobiDB-lite"/>
    </source>
</evidence>
<dbReference type="FunCoup" id="A0A6J2X3G9">
    <property type="interactions" value="1721"/>
</dbReference>
<feature type="region of interest" description="Disordered" evidence="15">
    <location>
        <begin position="1085"/>
        <end position="1113"/>
    </location>
</feature>
<dbReference type="InParanoid" id="A0A6J2X3G9"/>
<reference evidence="19" key="1">
    <citation type="submission" date="2025-08" db="UniProtKB">
        <authorList>
            <consortium name="RefSeq"/>
        </authorList>
    </citation>
    <scope>IDENTIFICATION</scope>
    <source>
        <tissue evidence="19">Gonads</tissue>
    </source>
</reference>
<feature type="compositionally biased region" description="Polar residues" evidence="15">
    <location>
        <begin position="408"/>
        <end position="418"/>
    </location>
</feature>
<evidence type="ECO:0000313" key="18">
    <source>
        <dbReference type="Proteomes" id="UP000504635"/>
    </source>
</evidence>
<dbReference type="GO" id="GO:0031124">
    <property type="term" value="P:mRNA 3'-end processing"/>
    <property type="evidence" value="ECO:0007669"/>
    <property type="project" value="InterPro"/>
</dbReference>
<feature type="region of interest" description="Disordered" evidence="15">
    <location>
        <begin position="682"/>
        <end position="726"/>
    </location>
</feature>
<comment type="subunit">
    <text evidence="11">Associates with the phosphorylated CTD domain of POLR2A /RNA polymerase II.</text>
</comment>
<organism evidence="18 19">
    <name type="scientific">Sitophilus oryzae</name>
    <name type="common">Rice weevil</name>
    <name type="synonym">Curculio oryzae</name>
    <dbReference type="NCBI Taxonomy" id="7048"/>
    <lineage>
        <taxon>Eukaryota</taxon>
        <taxon>Metazoa</taxon>
        <taxon>Ecdysozoa</taxon>
        <taxon>Arthropoda</taxon>
        <taxon>Hexapoda</taxon>
        <taxon>Insecta</taxon>
        <taxon>Pterygota</taxon>
        <taxon>Neoptera</taxon>
        <taxon>Endopterygota</taxon>
        <taxon>Coleoptera</taxon>
        <taxon>Polyphaga</taxon>
        <taxon>Cucujiformia</taxon>
        <taxon>Curculionidae</taxon>
        <taxon>Dryophthorinae</taxon>
        <taxon>Sitophilus</taxon>
    </lineage>
</organism>
<dbReference type="GeneID" id="115874602"/>
<feature type="compositionally biased region" description="Polar residues" evidence="15">
    <location>
        <begin position="1574"/>
        <end position="1590"/>
    </location>
</feature>
<feature type="compositionally biased region" description="Basic and acidic residues" evidence="15">
    <location>
        <begin position="339"/>
        <end position="357"/>
    </location>
</feature>
<feature type="region of interest" description="Disordered" evidence="15">
    <location>
        <begin position="1562"/>
        <end position="1619"/>
    </location>
</feature>
<feature type="region of interest" description="Disordered" evidence="15">
    <location>
        <begin position="1156"/>
        <end position="1177"/>
    </location>
</feature>
<accession>A0A6J2X3G9</accession>
<feature type="compositionally biased region" description="Polar residues" evidence="15">
    <location>
        <begin position="263"/>
        <end position="276"/>
    </location>
</feature>
<proteinExistence type="predicted"/>
<dbReference type="InterPro" id="IPR045154">
    <property type="entry name" value="PCF11-like"/>
</dbReference>
<evidence type="ECO:0000256" key="4">
    <source>
        <dbReference type="ARBA" id="ARBA00022553"/>
    </source>
</evidence>
<keyword evidence="5" id="KW-0507">mRNA processing</keyword>
<feature type="compositionally biased region" description="Acidic residues" evidence="15">
    <location>
        <begin position="1350"/>
        <end position="1359"/>
    </location>
</feature>
<keyword evidence="6" id="KW-0832">Ubl conjugation</keyword>
<dbReference type="GO" id="GO:0005737">
    <property type="term" value="C:cytoplasm"/>
    <property type="evidence" value="ECO:0007669"/>
    <property type="project" value="TreeGrafter"/>
</dbReference>
<feature type="domain" description="VHS" evidence="16">
    <location>
        <begin position="26"/>
        <end position="130"/>
    </location>
</feature>
<dbReference type="Proteomes" id="UP000504635">
    <property type="component" value="Unplaced"/>
</dbReference>
<dbReference type="PROSITE" id="PS50179">
    <property type="entry name" value="VHS"/>
    <property type="match status" value="1"/>
</dbReference>
<protein>
    <recommendedName>
        <fullName evidence="12">Pre-mRNA cleavage complex 2 protein Pcf11</fullName>
    </recommendedName>
    <alternativeName>
        <fullName evidence="13">Pre-mRNA cleavage complex II protein Pcf11</fullName>
    </alternativeName>
</protein>
<keyword evidence="18" id="KW-1185">Reference proteome</keyword>
<keyword evidence="7" id="KW-0007">Acetylation</keyword>
<dbReference type="Pfam" id="PF21936">
    <property type="entry name" value="Pcf11_C"/>
    <property type="match status" value="1"/>
</dbReference>
<dbReference type="InterPro" id="IPR047415">
    <property type="entry name" value="Pcf11_CID"/>
</dbReference>
<evidence type="ECO:0000256" key="3">
    <source>
        <dbReference type="ARBA" id="ARBA00022499"/>
    </source>
</evidence>
<comment type="subcellular location">
    <subcellularLocation>
        <location evidence="1">Nucleus</location>
    </subcellularLocation>
</comment>
<dbReference type="InterPro" id="IPR002014">
    <property type="entry name" value="VHS_dom"/>
</dbReference>
<feature type="compositionally biased region" description="Acidic residues" evidence="15">
    <location>
        <begin position="702"/>
        <end position="714"/>
    </location>
</feature>
<dbReference type="KEGG" id="soy:115874602"/>
<keyword evidence="8 14" id="KW-0175">Coiled coil</keyword>
<keyword evidence="3" id="KW-1017">Isopeptide bond</keyword>
<dbReference type="Gene3D" id="1.25.40.90">
    <property type="match status" value="1"/>
</dbReference>
<feature type="region of interest" description="Disordered" evidence="15">
    <location>
        <begin position="263"/>
        <end position="282"/>
    </location>
</feature>
<feature type="compositionally biased region" description="Basic and acidic residues" evidence="15">
    <location>
        <begin position="1472"/>
        <end position="1490"/>
    </location>
</feature>